<feature type="compositionally biased region" description="Gly residues" evidence="1">
    <location>
        <begin position="17"/>
        <end position="37"/>
    </location>
</feature>
<sequence>MRPPTGCGFRGRRGRDGGGFGGGGRFSGGDGRGGGRFGSRAGPWAKPRKQERDDFTIESASSLKFLDIKERNAKSKSAKEACDQLGVLSVDILGPIISAGPRESKTRSKL</sequence>
<evidence type="ECO:0000313" key="2">
    <source>
        <dbReference type="EMBL" id="VDD53547.1"/>
    </source>
</evidence>
<proteinExistence type="predicted"/>
<organism evidence="2">
    <name type="scientific">Brassica oleracea</name>
    <name type="common">Wild cabbage</name>
    <dbReference type="NCBI Taxonomy" id="3712"/>
    <lineage>
        <taxon>Eukaryota</taxon>
        <taxon>Viridiplantae</taxon>
        <taxon>Streptophyta</taxon>
        <taxon>Embryophyta</taxon>
        <taxon>Tracheophyta</taxon>
        <taxon>Spermatophyta</taxon>
        <taxon>Magnoliopsida</taxon>
        <taxon>eudicotyledons</taxon>
        <taxon>Gunneridae</taxon>
        <taxon>Pentapetalae</taxon>
        <taxon>rosids</taxon>
        <taxon>malvids</taxon>
        <taxon>Brassicales</taxon>
        <taxon>Brassicaceae</taxon>
        <taxon>Brassiceae</taxon>
        <taxon>Brassica</taxon>
    </lineage>
</organism>
<gene>
    <name evidence="2" type="ORF">BOLC1T05936H</name>
</gene>
<accession>A0A3P6F7D1</accession>
<name>A0A3P6F7D1_BRAOL</name>
<dbReference type="EMBL" id="LR031878">
    <property type="protein sequence ID" value="VDD53547.1"/>
    <property type="molecule type" value="Genomic_DNA"/>
</dbReference>
<reference evidence="2" key="1">
    <citation type="submission" date="2018-11" db="EMBL/GenBank/DDBJ databases">
        <authorList>
            <consortium name="Genoscope - CEA"/>
            <person name="William W."/>
        </authorList>
    </citation>
    <scope>NUCLEOTIDE SEQUENCE</scope>
</reference>
<feature type="region of interest" description="Disordered" evidence="1">
    <location>
        <begin position="1"/>
        <end position="56"/>
    </location>
</feature>
<evidence type="ECO:0000256" key="1">
    <source>
        <dbReference type="SAM" id="MobiDB-lite"/>
    </source>
</evidence>
<protein>
    <submittedName>
        <fullName evidence="2">Uncharacterized protein</fullName>
    </submittedName>
</protein>
<dbReference type="AlphaFoldDB" id="A0A3P6F7D1"/>